<feature type="region of interest" description="Disordered" evidence="1">
    <location>
        <begin position="39"/>
        <end position="160"/>
    </location>
</feature>
<sequence>MLKTCLFSPQSGDSEDPTIRNLVNAPGDLDDESLSDFISQIFDDGGGNSGSGGASVGLNGPGGGGYNSPEENGSGNGGSNEFSNFPGFPGFPGFENGGGSNKNLGDNTPGNGGSNGFPSFPNFPGLPGFGNNGGSNNNPSNNNPGNNNPGNNGDANGGQWSIDIIAPTELNSIFEFEEEEEAADDDYEISIGDFLRFLDALSRCDFLRLLRFPWIIGFPYPPVYPTVSSQISMRTSSSTTNVGFGASTTMTRPTSFILPSSSTRTSTTSGL</sequence>
<feature type="compositionally biased region" description="Low complexity" evidence="1">
    <location>
        <begin position="116"/>
        <end position="126"/>
    </location>
</feature>
<organism evidence="2 3">
    <name type="scientific">Sclerotinia sclerotiorum (strain ATCC 18683 / 1980 / Ss-1)</name>
    <name type="common">White mold</name>
    <name type="synonym">Whetzelinia sclerotiorum</name>
    <dbReference type="NCBI Taxonomy" id="665079"/>
    <lineage>
        <taxon>Eukaryota</taxon>
        <taxon>Fungi</taxon>
        <taxon>Dikarya</taxon>
        <taxon>Ascomycota</taxon>
        <taxon>Pezizomycotina</taxon>
        <taxon>Leotiomycetes</taxon>
        <taxon>Helotiales</taxon>
        <taxon>Sclerotiniaceae</taxon>
        <taxon>Sclerotinia</taxon>
    </lineage>
</organism>
<name>A0A1D9QJE4_SCLS1</name>
<dbReference type="VEuPathDB" id="FungiDB:sscle_14g098200"/>
<reference evidence="3" key="1">
    <citation type="journal article" date="2017" name="Genome Biol. Evol.">
        <title>The complete genome sequence of the phytopathogenic fungus Sclerotinia sclerotiorum reveals insights into the genome architecture of broad host range pathogens.</title>
        <authorList>
            <person name="Derbyshire M."/>
            <person name="Denton-Giles M."/>
            <person name="Hegedus D."/>
            <person name="Seifbarghy S."/>
            <person name="Rollins J."/>
            <person name="van Kan J."/>
            <person name="Seidl M.F."/>
            <person name="Faino L."/>
            <person name="Mbengue M."/>
            <person name="Navaud O."/>
            <person name="Raffaele S."/>
            <person name="Hammond-Kosack K."/>
            <person name="Heard S."/>
            <person name="Oliver R."/>
        </authorList>
    </citation>
    <scope>NUCLEOTIDE SEQUENCE [LARGE SCALE GENOMIC DNA]</scope>
    <source>
        <strain evidence="3">ATCC 18683 / 1980 / Ss-1</strain>
    </source>
</reference>
<feature type="compositionally biased region" description="Low complexity" evidence="1">
    <location>
        <begin position="67"/>
        <end position="94"/>
    </location>
</feature>
<feature type="compositionally biased region" description="Low complexity" evidence="1">
    <location>
        <begin position="134"/>
        <end position="158"/>
    </location>
</feature>
<dbReference type="EMBL" id="CP017827">
    <property type="protein sequence ID" value="APA15050.1"/>
    <property type="molecule type" value="Genomic_DNA"/>
</dbReference>
<proteinExistence type="predicted"/>
<feature type="compositionally biased region" description="Gly residues" evidence="1">
    <location>
        <begin position="44"/>
        <end position="66"/>
    </location>
</feature>
<dbReference type="AlphaFoldDB" id="A0A1D9QJE4"/>
<evidence type="ECO:0000313" key="2">
    <source>
        <dbReference type="EMBL" id="APA15050.1"/>
    </source>
</evidence>
<dbReference type="Proteomes" id="UP000177798">
    <property type="component" value="Chromosome 14"/>
</dbReference>
<gene>
    <name evidence="2" type="ORF">sscle_14g098200</name>
</gene>
<protein>
    <submittedName>
        <fullName evidence="2">Uncharacterized protein</fullName>
    </submittedName>
</protein>
<accession>A0A1D9QJE4</accession>
<evidence type="ECO:0000313" key="3">
    <source>
        <dbReference type="Proteomes" id="UP000177798"/>
    </source>
</evidence>
<evidence type="ECO:0000256" key="1">
    <source>
        <dbReference type="SAM" id="MobiDB-lite"/>
    </source>
</evidence>